<reference evidence="2 3" key="1">
    <citation type="submission" date="2017-08" db="EMBL/GenBank/DDBJ databases">
        <title>Acidophilic green algal genome provides insights into adaptation to an acidic environment.</title>
        <authorList>
            <person name="Hirooka S."/>
            <person name="Hirose Y."/>
            <person name="Kanesaki Y."/>
            <person name="Higuchi S."/>
            <person name="Fujiwara T."/>
            <person name="Onuma R."/>
            <person name="Era A."/>
            <person name="Ohbayashi R."/>
            <person name="Uzuka A."/>
            <person name="Nozaki H."/>
            <person name="Yoshikawa H."/>
            <person name="Miyagishima S.Y."/>
        </authorList>
    </citation>
    <scope>NUCLEOTIDE SEQUENCE [LARGE SCALE GENOMIC DNA]</scope>
    <source>
        <strain evidence="2 3">NIES-2499</strain>
    </source>
</reference>
<feature type="compositionally biased region" description="Polar residues" evidence="1">
    <location>
        <begin position="157"/>
        <end position="170"/>
    </location>
</feature>
<feature type="region of interest" description="Disordered" evidence="1">
    <location>
        <begin position="157"/>
        <end position="227"/>
    </location>
</feature>
<gene>
    <name evidence="2" type="ORF">CEUSTIGMA_g3410.t1</name>
</gene>
<name>A0A250WYP9_9CHLO</name>
<dbReference type="EMBL" id="BEGY01000014">
    <property type="protein sequence ID" value="GAX75967.1"/>
    <property type="molecule type" value="Genomic_DNA"/>
</dbReference>
<keyword evidence="3" id="KW-1185">Reference proteome</keyword>
<evidence type="ECO:0000313" key="2">
    <source>
        <dbReference type="EMBL" id="GAX75967.1"/>
    </source>
</evidence>
<feature type="region of interest" description="Disordered" evidence="1">
    <location>
        <begin position="76"/>
        <end position="141"/>
    </location>
</feature>
<accession>A0A250WYP9</accession>
<dbReference type="Proteomes" id="UP000232323">
    <property type="component" value="Unassembled WGS sequence"/>
</dbReference>
<organism evidence="2 3">
    <name type="scientific">Chlamydomonas eustigma</name>
    <dbReference type="NCBI Taxonomy" id="1157962"/>
    <lineage>
        <taxon>Eukaryota</taxon>
        <taxon>Viridiplantae</taxon>
        <taxon>Chlorophyta</taxon>
        <taxon>core chlorophytes</taxon>
        <taxon>Chlorophyceae</taxon>
        <taxon>CS clade</taxon>
        <taxon>Chlamydomonadales</taxon>
        <taxon>Chlamydomonadaceae</taxon>
        <taxon>Chlamydomonas</taxon>
    </lineage>
</organism>
<evidence type="ECO:0000313" key="3">
    <source>
        <dbReference type="Proteomes" id="UP000232323"/>
    </source>
</evidence>
<proteinExistence type="predicted"/>
<dbReference type="AlphaFoldDB" id="A0A250WYP9"/>
<protein>
    <submittedName>
        <fullName evidence="2">Uncharacterized protein</fullName>
    </submittedName>
</protein>
<feature type="compositionally biased region" description="Polar residues" evidence="1">
    <location>
        <begin position="181"/>
        <end position="191"/>
    </location>
</feature>
<sequence length="243" mass="25746">MLSSKVRDIDYLEVYTTSTSSSAISIRLASSQSIPEASESNITVSFNVSQSNQIMKMIEPALPETLETLLLDPISNKSQQHHHASKHELKSELQVGEASHSGGNIPLLVAMSPVSSSSGRPLAPTPTAAAAQQDHPFSGGASSIKPRFNFINLTAQPDQPTSSKAVQSGTAAAPRSYLSFRPSTSAPSPSSGEGYGMKRVYSDHAVDEFPLPPPSAPPLSGSRRTGRRFSAVSIPASAMHHRL</sequence>
<comment type="caution">
    <text evidence="2">The sequence shown here is derived from an EMBL/GenBank/DDBJ whole genome shotgun (WGS) entry which is preliminary data.</text>
</comment>
<evidence type="ECO:0000256" key="1">
    <source>
        <dbReference type="SAM" id="MobiDB-lite"/>
    </source>
</evidence>